<comment type="caution">
    <text evidence="1">The sequence shown here is derived from an EMBL/GenBank/DDBJ whole genome shotgun (WGS) entry which is preliminary data.</text>
</comment>
<dbReference type="AlphaFoldDB" id="A0A6A0ALL0"/>
<dbReference type="Proteomes" id="UP000485058">
    <property type="component" value="Unassembled WGS sequence"/>
</dbReference>
<organism evidence="1 2">
    <name type="scientific">Haematococcus lacustris</name>
    <name type="common">Green alga</name>
    <name type="synonym">Haematococcus pluvialis</name>
    <dbReference type="NCBI Taxonomy" id="44745"/>
    <lineage>
        <taxon>Eukaryota</taxon>
        <taxon>Viridiplantae</taxon>
        <taxon>Chlorophyta</taxon>
        <taxon>core chlorophytes</taxon>
        <taxon>Chlorophyceae</taxon>
        <taxon>CS clade</taxon>
        <taxon>Chlamydomonadales</taxon>
        <taxon>Haematococcaceae</taxon>
        <taxon>Haematococcus</taxon>
    </lineage>
</organism>
<keyword evidence="2" id="KW-1185">Reference proteome</keyword>
<accession>A0A6A0ALL0</accession>
<dbReference type="EMBL" id="BLLF01007809">
    <property type="protein sequence ID" value="GFH33121.1"/>
    <property type="molecule type" value="Genomic_DNA"/>
</dbReference>
<gene>
    <name evidence="1" type="ORF">HaLaN_32444</name>
</gene>
<proteinExistence type="predicted"/>
<evidence type="ECO:0000313" key="1">
    <source>
        <dbReference type="EMBL" id="GFH33121.1"/>
    </source>
</evidence>
<evidence type="ECO:0000313" key="2">
    <source>
        <dbReference type="Proteomes" id="UP000485058"/>
    </source>
</evidence>
<protein>
    <submittedName>
        <fullName evidence="1">Uncharacterized protein</fullName>
    </submittedName>
</protein>
<reference evidence="1 2" key="1">
    <citation type="submission" date="2020-02" db="EMBL/GenBank/DDBJ databases">
        <title>Draft genome sequence of Haematococcus lacustris strain NIES-144.</title>
        <authorList>
            <person name="Morimoto D."/>
            <person name="Nakagawa S."/>
            <person name="Yoshida T."/>
            <person name="Sawayama S."/>
        </authorList>
    </citation>
    <scope>NUCLEOTIDE SEQUENCE [LARGE SCALE GENOMIC DNA]</scope>
    <source>
        <strain evidence="1 2">NIES-144</strain>
    </source>
</reference>
<sequence>MFPNCSQLDPRRVRIGAMGLDYGRREFWHSHLRIPLAVGGTGAAPAQHHSCSAISCLPLGPKGQAQRGTRAPYLRHMSRAKLTACEGHGHNQPSPPIMFQDPHASLLKPPLHAGWLSLGHCTSRLPTVKHVVPC</sequence>
<name>A0A6A0ALL0_HAELA</name>